<dbReference type="SUPFAM" id="SSF53850">
    <property type="entry name" value="Periplasmic binding protein-like II"/>
    <property type="match status" value="1"/>
</dbReference>
<dbReference type="InterPro" id="IPR005119">
    <property type="entry name" value="LysR_subst-bd"/>
</dbReference>
<keyword evidence="3 6" id="KW-0238">DNA-binding</keyword>
<dbReference type="RefSeq" id="WP_092993653.1">
    <property type="nucleotide sequence ID" value="NZ_FMWD01000003.1"/>
</dbReference>
<dbReference type="EMBL" id="FMWD01000003">
    <property type="protein sequence ID" value="SCZ55261.1"/>
    <property type="molecule type" value="Genomic_DNA"/>
</dbReference>
<evidence type="ECO:0000259" key="5">
    <source>
        <dbReference type="PROSITE" id="PS50931"/>
    </source>
</evidence>
<dbReference type="PANTHER" id="PTHR30126">
    <property type="entry name" value="HTH-TYPE TRANSCRIPTIONAL REGULATOR"/>
    <property type="match status" value="1"/>
</dbReference>
<keyword evidence="2" id="KW-0805">Transcription regulation</keyword>
<dbReference type="SUPFAM" id="SSF46785">
    <property type="entry name" value="Winged helix' DNA-binding domain"/>
    <property type="match status" value="1"/>
</dbReference>
<comment type="similarity">
    <text evidence="1">Belongs to the LysR transcriptional regulatory family.</text>
</comment>
<evidence type="ECO:0000256" key="2">
    <source>
        <dbReference type="ARBA" id="ARBA00023015"/>
    </source>
</evidence>
<dbReference type="Proteomes" id="UP000199648">
    <property type="component" value="Unassembled WGS sequence"/>
</dbReference>
<dbReference type="PROSITE" id="PS50931">
    <property type="entry name" value="HTH_LYSR"/>
    <property type="match status" value="1"/>
</dbReference>
<evidence type="ECO:0000313" key="7">
    <source>
        <dbReference type="Proteomes" id="UP000199648"/>
    </source>
</evidence>
<proteinExistence type="inferred from homology"/>
<dbReference type="GO" id="GO:0000976">
    <property type="term" value="F:transcription cis-regulatory region binding"/>
    <property type="evidence" value="ECO:0007669"/>
    <property type="project" value="TreeGrafter"/>
</dbReference>
<accession>A0A1G5Q1H7</accession>
<evidence type="ECO:0000256" key="3">
    <source>
        <dbReference type="ARBA" id="ARBA00023125"/>
    </source>
</evidence>
<gene>
    <name evidence="6" type="ORF">SAMN03097708_01098</name>
</gene>
<name>A0A1G5Q1H7_9GAMM</name>
<keyword evidence="7" id="KW-1185">Reference proteome</keyword>
<evidence type="ECO:0000256" key="4">
    <source>
        <dbReference type="ARBA" id="ARBA00023163"/>
    </source>
</evidence>
<dbReference type="Gene3D" id="1.10.10.10">
    <property type="entry name" value="Winged helix-like DNA-binding domain superfamily/Winged helix DNA-binding domain"/>
    <property type="match status" value="1"/>
</dbReference>
<dbReference type="Pfam" id="PF03466">
    <property type="entry name" value="LysR_substrate"/>
    <property type="match status" value="1"/>
</dbReference>
<dbReference type="Gene3D" id="3.40.190.290">
    <property type="match status" value="1"/>
</dbReference>
<feature type="domain" description="HTH lysR-type" evidence="5">
    <location>
        <begin position="7"/>
        <end position="63"/>
    </location>
</feature>
<keyword evidence="4" id="KW-0804">Transcription</keyword>
<evidence type="ECO:0000256" key="1">
    <source>
        <dbReference type="ARBA" id="ARBA00009437"/>
    </source>
</evidence>
<dbReference type="Pfam" id="PF00126">
    <property type="entry name" value="HTH_1"/>
    <property type="match status" value="1"/>
</dbReference>
<dbReference type="STRING" id="415747.SAMN03097708_01098"/>
<dbReference type="PANTHER" id="PTHR30126:SF5">
    <property type="entry name" value="HTH-TYPE TRANSCRIPTIONAL ACTIVATOR CMPR"/>
    <property type="match status" value="1"/>
</dbReference>
<dbReference type="GO" id="GO:0003700">
    <property type="term" value="F:DNA-binding transcription factor activity"/>
    <property type="evidence" value="ECO:0007669"/>
    <property type="project" value="InterPro"/>
</dbReference>
<dbReference type="CDD" id="cd08419">
    <property type="entry name" value="PBP2_CbbR_RubisCO_like"/>
    <property type="match status" value="1"/>
</dbReference>
<protein>
    <submittedName>
        <fullName evidence="6">DNA-binding transcriptional regulator, LysR family</fullName>
    </submittedName>
</protein>
<dbReference type="OrthoDB" id="9771171at2"/>
<evidence type="ECO:0000313" key="6">
    <source>
        <dbReference type="EMBL" id="SCZ55261.1"/>
    </source>
</evidence>
<dbReference type="AlphaFoldDB" id="A0A1G5Q1H7"/>
<reference evidence="6 7" key="1">
    <citation type="submission" date="2016-10" db="EMBL/GenBank/DDBJ databases">
        <authorList>
            <person name="de Groot N.N."/>
        </authorList>
    </citation>
    <scope>NUCLEOTIDE SEQUENCE [LARGE SCALE GENOMIC DNA]</scope>
    <source>
        <strain evidence="6 7">HLD2</strain>
    </source>
</reference>
<dbReference type="InterPro" id="IPR036388">
    <property type="entry name" value="WH-like_DNA-bd_sf"/>
</dbReference>
<organism evidence="6 7">
    <name type="scientific">Thiohalomonas denitrificans</name>
    <dbReference type="NCBI Taxonomy" id="415747"/>
    <lineage>
        <taxon>Bacteria</taxon>
        <taxon>Pseudomonadati</taxon>
        <taxon>Pseudomonadota</taxon>
        <taxon>Gammaproteobacteria</taxon>
        <taxon>Thiohalomonadales</taxon>
        <taxon>Thiohalomonadaceae</taxon>
        <taxon>Thiohalomonas</taxon>
    </lineage>
</organism>
<sequence>MPIRHATLHQLRVFDTLARHRSVTRAAEELHLSPSAISIQCRQLAESVGHPLYEQVGRGLHLTAAGEIVSRSCRDVLDRLEQTALELASMQGLECGSLRLAILTTAKYFGPRLLGEFSRQHPEIEVMLFVGNRQQLLERLAANRDDLYILGRPPERLRVIAEPFAENRLALVASADHTLAGETDIAPVLLNGLPFILREEGSGTRRAAERFFDDHGITPRTRMELGSNEAIKQTVAGGLGVAVLSESTVQAELASGELVRLDVRGFPLRSDWFVAHLAGKKLSPAAVAFRESLFSMTDALKGVSHASDPTGPASRTVSC</sequence>
<dbReference type="InterPro" id="IPR000847">
    <property type="entry name" value="LysR_HTH_N"/>
</dbReference>
<dbReference type="InterPro" id="IPR036390">
    <property type="entry name" value="WH_DNA-bd_sf"/>
</dbReference>